<evidence type="ECO:0000313" key="1">
    <source>
        <dbReference type="EMBL" id="KAF2143504.1"/>
    </source>
</evidence>
<dbReference type="GeneID" id="54293301"/>
<reference evidence="1" key="1">
    <citation type="journal article" date="2020" name="Stud. Mycol.">
        <title>101 Dothideomycetes genomes: a test case for predicting lifestyles and emergence of pathogens.</title>
        <authorList>
            <person name="Haridas S."/>
            <person name="Albert R."/>
            <person name="Binder M."/>
            <person name="Bloem J."/>
            <person name="Labutti K."/>
            <person name="Salamov A."/>
            <person name="Andreopoulos B."/>
            <person name="Baker S."/>
            <person name="Barry K."/>
            <person name="Bills G."/>
            <person name="Bluhm B."/>
            <person name="Cannon C."/>
            <person name="Castanera R."/>
            <person name="Culley D."/>
            <person name="Daum C."/>
            <person name="Ezra D."/>
            <person name="Gonzalez J."/>
            <person name="Henrissat B."/>
            <person name="Kuo A."/>
            <person name="Liang C."/>
            <person name="Lipzen A."/>
            <person name="Lutzoni F."/>
            <person name="Magnuson J."/>
            <person name="Mondo S."/>
            <person name="Nolan M."/>
            <person name="Ohm R."/>
            <person name="Pangilinan J."/>
            <person name="Park H.-J."/>
            <person name="Ramirez L."/>
            <person name="Alfaro M."/>
            <person name="Sun H."/>
            <person name="Tritt A."/>
            <person name="Yoshinaga Y."/>
            <person name="Zwiers L.-H."/>
            <person name="Turgeon B."/>
            <person name="Goodwin S."/>
            <person name="Spatafora J."/>
            <person name="Crous P."/>
            <person name="Grigoriev I."/>
        </authorList>
    </citation>
    <scope>NUCLEOTIDE SEQUENCE</scope>
    <source>
        <strain evidence="1">CBS 121167</strain>
    </source>
</reference>
<sequence>MMRARMKPNSRAANWAGVRDAVLGLLLLVAIKLSAIALDHGCARYVTLIEFMIDSDDQSGITPRPQAAKNWHPYRDMAESNVPQERLDVDRCVYLHNHVVELGWAGRHRDVEPKEIPARPTTTWWEHWEGVEAEVGNLAYLQEVLTPDVVEFLHRAQMPADGLAFSYFLEGLASPQDMAEHLQSTYEMYEETRYLLLYMRTWTEDRLGVVFDMDTNLASYVDYWTFLNDELDSFPLELVLATYVGLVESGKFVALPQAEVDAIRENDYFGHSEYSSPWAMKPYGDKALNDTLDYFKKLLRAIWERMPADAKTAQAEQRMCQRLIHPEALADNPDVPNDSFLYNFLTCAPGCPFRYIAPGLECPTPENIAAFLEGPPWPPPPDPAKYSQGPSEHPILLFGSDEVIEDNVDGGGFYYVANSTLTGMRGGLYLNSQTHAWDGYQDGVRLVTPFPVGANGFARFGDNRAITDKPYRYGSQEGPARDPEAYTSLFQSGTNPFNDPHHTQLMVLLQFWILLVENGLWTVGPAGVEGGMDVFKMADDEDQWWRYTLMAATP</sequence>
<proteinExistence type="predicted"/>
<dbReference type="AlphaFoldDB" id="A0A6A6BJP8"/>
<protein>
    <submittedName>
        <fullName evidence="1">Uncharacterized protein</fullName>
    </submittedName>
</protein>
<dbReference type="EMBL" id="ML995482">
    <property type="protein sequence ID" value="KAF2143504.1"/>
    <property type="molecule type" value="Genomic_DNA"/>
</dbReference>
<organism evidence="1 2">
    <name type="scientific">Aplosporella prunicola CBS 121167</name>
    <dbReference type="NCBI Taxonomy" id="1176127"/>
    <lineage>
        <taxon>Eukaryota</taxon>
        <taxon>Fungi</taxon>
        <taxon>Dikarya</taxon>
        <taxon>Ascomycota</taxon>
        <taxon>Pezizomycotina</taxon>
        <taxon>Dothideomycetes</taxon>
        <taxon>Dothideomycetes incertae sedis</taxon>
        <taxon>Botryosphaeriales</taxon>
        <taxon>Aplosporellaceae</taxon>
        <taxon>Aplosporella</taxon>
    </lineage>
</organism>
<dbReference type="Proteomes" id="UP000799438">
    <property type="component" value="Unassembled WGS sequence"/>
</dbReference>
<evidence type="ECO:0000313" key="2">
    <source>
        <dbReference type="Proteomes" id="UP000799438"/>
    </source>
</evidence>
<gene>
    <name evidence="1" type="ORF">K452DRAFT_172004</name>
</gene>
<keyword evidence="2" id="KW-1185">Reference proteome</keyword>
<name>A0A6A6BJP8_9PEZI</name>
<dbReference type="OrthoDB" id="3029470at2759"/>
<dbReference type="RefSeq" id="XP_033399216.1">
    <property type="nucleotide sequence ID" value="XM_033535805.1"/>
</dbReference>
<accession>A0A6A6BJP8</accession>